<dbReference type="SUPFAM" id="SSF54184">
    <property type="entry name" value="Penicillin-binding protein 2x (pbp-2x), c-terminal domain"/>
    <property type="match status" value="1"/>
</dbReference>
<dbReference type="InterPro" id="IPR001460">
    <property type="entry name" value="PCN-bd_Tpept"/>
</dbReference>
<dbReference type="InterPro" id="IPR012338">
    <property type="entry name" value="Beta-lactam/transpept-like"/>
</dbReference>
<dbReference type="EMBL" id="JAHQCX010000027">
    <property type="protein sequence ID" value="MBU9729013.1"/>
    <property type="molecule type" value="Genomic_DNA"/>
</dbReference>
<comment type="subcellular location">
    <subcellularLocation>
        <location evidence="1">Membrane</location>
    </subcellularLocation>
</comment>
<dbReference type="SUPFAM" id="SSF56601">
    <property type="entry name" value="beta-lactamase/transpeptidase-like"/>
    <property type="match status" value="1"/>
</dbReference>
<dbReference type="SMART" id="SM00740">
    <property type="entry name" value="PASTA"/>
    <property type="match status" value="1"/>
</dbReference>
<protein>
    <submittedName>
        <fullName evidence="5">PASTA domain-containing protein</fullName>
    </submittedName>
</protein>
<name>A0ABS6KET9_9FIRM</name>
<keyword evidence="3" id="KW-0472">Membrane</keyword>
<sequence>MLRNKTYNRKKILIIFLCCFLVLGALAGRLIYLMLFQSEYYQEQADALHERERSIKAARGKIIDANGTVLATNRTVCTISVIHSQIKEPEVIISKLSEILGMDEETVRKRVEKNSSIERIKTNVDKEIGDEIRNLGLAGVKVDEDFKRYYPYSTLASKVLGFTGSDNQGIIGLEVKYEEYLKGIDGTILTLTDARGVEIADAGEDRIEPVPGNDLYISLDSNIQKYCEQAAQKVMEQKSADAVSVLVMNPQNGEIMAMVNVPEFDLNDPFTLNTSVDTTGMTEEQKQDLLNQMWRNRCINDTYEPGSTFKIITAASGLEEGVVHLDDQFSCPGFRVVEDRRIRCHKAGGHGGETFVQGIMNSCNPVFIDVGLRLGVDNFYKYFNQLGLLSKTGVDLPGEAATIMHKKDNVGPVELATISFGQSFQITPIQLATTASSIINGGTRITPHLGVEVKNTDGEPVRTLTYPTKEHIISEETSETMQYLLEQVVKEGSGNKAYIPGYKIGGKTATSQTLPRSAHKYISSFLGFAPADDPQVLCLLIINNPQGIYYGGTIAAPIVKDIFGNILPYMGIEQRFTEEETQENNIGEITMPDLMGKTKEEMQEILKEFELSVSCIGEDGTVTDQFPLAGETISKTSNVIVYLE</sequence>
<evidence type="ECO:0000313" key="6">
    <source>
        <dbReference type="Proteomes" id="UP001314681"/>
    </source>
</evidence>
<dbReference type="Gene3D" id="3.90.1310.10">
    <property type="entry name" value="Penicillin-binding protein 2a (Domain 2)"/>
    <property type="match status" value="1"/>
</dbReference>
<evidence type="ECO:0000259" key="4">
    <source>
        <dbReference type="PROSITE" id="PS51178"/>
    </source>
</evidence>
<organism evidence="5 6">
    <name type="scientific">Diplocloster modestus</name>
    <dbReference type="NCBI Taxonomy" id="2850322"/>
    <lineage>
        <taxon>Bacteria</taxon>
        <taxon>Bacillati</taxon>
        <taxon>Bacillota</taxon>
        <taxon>Clostridia</taxon>
        <taxon>Lachnospirales</taxon>
        <taxon>Lachnospiraceae</taxon>
        <taxon>Diplocloster</taxon>
    </lineage>
</organism>
<dbReference type="Pfam" id="PF03793">
    <property type="entry name" value="PASTA"/>
    <property type="match status" value="1"/>
</dbReference>
<gene>
    <name evidence="5" type="ORF">KTH90_23775</name>
</gene>
<dbReference type="RefSeq" id="WP_158354538.1">
    <property type="nucleotide sequence ID" value="NZ_JAHQCX010000027.1"/>
</dbReference>
<dbReference type="InterPro" id="IPR005543">
    <property type="entry name" value="PASTA_dom"/>
</dbReference>
<accession>A0ABS6KET9</accession>
<proteinExistence type="inferred from homology"/>
<feature type="domain" description="PASTA" evidence="4">
    <location>
        <begin position="585"/>
        <end position="644"/>
    </location>
</feature>
<dbReference type="PANTHER" id="PTHR30627:SF1">
    <property type="entry name" value="PEPTIDOGLYCAN D,D-TRANSPEPTIDASE FTSI"/>
    <property type="match status" value="1"/>
</dbReference>
<evidence type="ECO:0000256" key="1">
    <source>
        <dbReference type="ARBA" id="ARBA00004370"/>
    </source>
</evidence>
<comment type="caution">
    <text evidence="5">The sequence shown here is derived from an EMBL/GenBank/DDBJ whole genome shotgun (WGS) entry which is preliminary data.</text>
</comment>
<dbReference type="InterPro" id="IPR005311">
    <property type="entry name" value="PBP_dimer"/>
</dbReference>
<dbReference type="Gene3D" id="3.40.710.10">
    <property type="entry name" value="DD-peptidase/beta-lactamase superfamily"/>
    <property type="match status" value="1"/>
</dbReference>
<reference evidence="5 6" key="1">
    <citation type="submission" date="2021-06" db="EMBL/GenBank/DDBJ databases">
        <title>Description of novel taxa of the family Lachnospiraceae.</title>
        <authorList>
            <person name="Chaplin A.V."/>
            <person name="Sokolova S.R."/>
            <person name="Pikina A.P."/>
            <person name="Korzhanova M."/>
            <person name="Belova V."/>
            <person name="Korostin D."/>
            <person name="Efimov B.A."/>
        </authorList>
    </citation>
    <scope>NUCLEOTIDE SEQUENCE [LARGE SCALE GENOMIC DNA]</scope>
    <source>
        <strain evidence="5 6">ASD4241</strain>
    </source>
</reference>
<dbReference type="Gene3D" id="3.30.10.20">
    <property type="match status" value="1"/>
</dbReference>
<evidence type="ECO:0000313" key="5">
    <source>
        <dbReference type="EMBL" id="MBU9729013.1"/>
    </source>
</evidence>
<dbReference type="Pfam" id="PF03717">
    <property type="entry name" value="PBP_dimer"/>
    <property type="match status" value="1"/>
</dbReference>
<dbReference type="InterPro" id="IPR036138">
    <property type="entry name" value="PBP_dimer_sf"/>
</dbReference>
<dbReference type="CDD" id="cd06576">
    <property type="entry name" value="PASTA_Pbp2x-like_1"/>
    <property type="match status" value="1"/>
</dbReference>
<dbReference type="PANTHER" id="PTHR30627">
    <property type="entry name" value="PEPTIDOGLYCAN D,D-TRANSPEPTIDASE"/>
    <property type="match status" value="1"/>
</dbReference>
<dbReference type="InterPro" id="IPR050515">
    <property type="entry name" value="Beta-lactam/transpept"/>
</dbReference>
<dbReference type="SUPFAM" id="SSF56519">
    <property type="entry name" value="Penicillin binding protein dimerisation domain"/>
    <property type="match status" value="1"/>
</dbReference>
<dbReference type="PROSITE" id="PS51178">
    <property type="entry name" value="PASTA"/>
    <property type="match status" value="1"/>
</dbReference>
<comment type="similarity">
    <text evidence="2">Belongs to the transpeptidase family.</text>
</comment>
<dbReference type="Proteomes" id="UP001314681">
    <property type="component" value="Unassembled WGS sequence"/>
</dbReference>
<evidence type="ECO:0000256" key="3">
    <source>
        <dbReference type="ARBA" id="ARBA00023136"/>
    </source>
</evidence>
<dbReference type="Pfam" id="PF00905">
    <property type="entry name" value="Transpeptidase"/>
    <property type="match status" value="1"/>
</dbReference>
<evidence type="ECO:0000256" key="2">
    <source>
        <dbReference type="ARBA" id="ARBA00007171"/>
    </source>
</evidence>
<keyword evidence="6" id="KW-1185">Reference proteome</keyword>